<comment type="caution">
    <text evidence="3">The sequence shown here is derived from an EMBL/GenBank/DDBJ whole genome shotgun (WGS) entry which is preliminary data.</text>
</comment>
<feature type="chain" id="PRO_5039353656" evidence="2">
    <location>
        <begin position="21"/>
        <end position="166"/>
    </location>
</feature>
<name>A0A2T0SHN6_9ACTN</name>
<evidence type="ECO:0000313" key="3">
    <source>
        <dbReference type="EMBL" id="PRY32935.1"/>
    </source>
</evidence>
<proteinExistence type="predicted"/>
<feature type="compositionally biased region" description="Basic and acidic residues" evidence="1">
    <location>
        <begin position="109"/>
        <end position="119"/>
    </location>
</feature>
<sequence>MRRWIAAATLGLALAGGVLSGCGESARPEQVAGAGGTAPAGAPESAPPGAGDPAKFTKCLREQGLDVKDPAPGSGEITLPDPGPAVEAALDKCKQYDSGTRGSTGFDPNDPKQQERNRQFAKCMRDEGIDWADPVPGKPLEMTKPSPQMLAAMETCSQKFPMEGGR</sequence>
<feature type="signal peptide" evidence="2">
    <location>
        <begin position="1"/>
        <end position="20"/>
    </location>
</feature>
<dbReference type="RefSeq" id="WP_158277666.1">
    <property type="nucleotide sequence ID" value="NZ_PVZG01000001.1"/>
</dbReference>
<accession>A0A2T0SHN6</accession>
<dbReference type="AlphaFoldDB" id="A0A2T0SHN6"/>
<protein>
    <submittedName>
        <fullName evidence="3">Uncharacterized protein</fullName>
    </submittedName>
</protein>
<reference evidence="3 4" key="1">
    <citation type="submission" date="2018-03" db="EMBL/GenBank/DDBJ databases">
        <title>Genomic Encyclopedia of Archaeal and Bacterial Type Strains, Phase II (KMG-II): from individual species to whole genera.</title>
        <authorList>
            <person name="Goeker M."/>
        </authorList>
    </citation>
    <scope>NUCLEOTIDE SEQUENCE [LARGE SCALE GENOMIC DNA]</scope>
    <source>
        <strain evidence="3 4">DSM 45348</strain>
    </source>
</reference>
<feature type="compositionally biased region" description="Low complexity" evidence="1">
    <location>
        <begin position="39"/>
        <end position="54"/>
    </location>
</feature>
<feature type="region of interest" description="Disordered" evidence="1">
    <location>
        <begin position="22"/>
        <end position="119"/>
    </location>
</feature>
<dbReference type="PROSITE" id="PS51257">
    <property type="entry name" value="PROKAR_LIPOPROTEIN"/>
    <property type="match status" value="1"/>
</dbReference>
<gene>
    <name evidence="3" type="ORF">CLV70_10194</name>
</gene>
<evidence type="ECO:0000256" key="1">
    <source>
        <dbReference type="SAM" id="MobiDB-lite"/>
    </source>
</evidence>
<feature type="compositionally biased region" description="Basic and acidic residues" evidence="1">
    <location>
        <begin position="59"/>
        <end position="69"/>
    </location>
</feature>
<keyword evidence="4" id="KW-1185">Reference proteome</keyword>
<keyword evidence="2" id="KW-0732">Signal</keyword>
<evidence type="ECO:0000313" key="4">
    <source>
        <dbReference type="Proteomes" id="UP000239209"/>
    </source>
</evidence>
<dbReference type="OrthoDB" id="7949713at2"/>
<evidence type="ECO:0000256" key="2">
    <source>
        <dbReference type="SAM" id="SignalP"/>
    </source>
</evidence>
<dbReference type="Proteomes" id="UP000239209">
    <property type="component" value="Unassembled WGS sequence"/>
</dbReference>
<dbReference type="EMBL" id="PVZG01000001">
    <property type="protein sequence ID" value="PRY32935.1"/>
    <property type="molecule type" value="Genomic_DNA"/>
</dbReference>
<organism evidence="3 4">
    <name type="scientific">Pseudosporangium ferrugineum</name>
    <dbReference type="NCBI Taxonomy" id="439699"/>
    <lineage>
        <taxon>Bacteria</taxon>
        <taxon>Bacillati</taxon>
        <taxon>Actinomycetota</taxon>
        <taxon>Actinomycetes</taxon>
        <taxon>Micromonosporales</taxon>
        <taxon>Micromonosporaceae</taxon>
        <taxon>Pseudosporangium</taxon>
    </lineage>
</organism>